<dbReference type="AlphaFoldDB" id="A0A2J6S8C1"/>
<feature type="compositionally biased region" description="Basic and acidic residues" evidence="1">
    <location>
        <begin position="72"/>
        <end position="83"/>
    </location>
</feature>
<feature type="region of interest" description="Disordered" evidence="1">
    <location>
        <begin position="449"/>
        <end position="478"/>
    </location>
</feature>
<protein>
    <submittedName>
        <fullName evidence="2">Uncharacterized protein</fullName>
    </submittedName>
</protein>
<feature type="compositionally biased region" description="Acidic residues" evidence="1">
    <location>
        <begin position="84"/>
        <end position="106"/>
    </location>
</feature>
<feature type="region of interest" description="Disordered" evidence="1">
    <location>
        <begin position="1"/>
        <end position="28"/>
    </location>
</feature>
<evidence type="ECO:0000313" key="2">
    <source>
        <dbReference type="EMBL" id="PMD47023.1"/>
    </source>
</evidence>
<sequence>MDHTNPSPTASPQFEPGRRFPPRSRENDAIALKFAQVRENAMIKKRGKDVKKREDAKKKKASEALGMNTVIPEEKSWPDRQTDNEDIGGEVDMNEEDIGDDDSDEELDGGEIVAATTEFLNDKAEPEAIDDSIPLVQLELQPIYDDEGNWKVGKHRKTFPDGGVQYNWSGIGYPNDESLCVEDFEKETFVDRAKPSVIAFIKDLLDIKERPATDIADNGIEMENVIDGRNIQTFKLNGRSVTKVKFDDTDVSKGKYQKLKTSVKFEKLVTKKMGTRGKKPSLDVEQYVAAHLLFRAGGDIKIHQQEYWKKVRDLAQQQLYLNPDLEAKALEDLKSTLDPALQRIVAMVKVGIKISVFNPYHQARRDAFADKEKLFYVVNSDIVMILDKADHIIGIQCSDSFHELLDNSVEVKVFDGFRTYSILQPMPLPDSTRHGLHWAEWLRRRPENDFRNPEGDRRRPSGVSHHGSGFMTGRTTGTGKIYAKQDSGERLNAAPEHVRKQYRNVRKSCIGACKEILSFLFEHLEPELFKEYLKVAQELEKRGDPSIMLKTRPYTEIWSLVAVLVDVHTTEHQDVSDWQYGFAGLIPMGDFEGGDLLLREFGLQIVAPAGCAQLIRGREARHSITEYTGHRIVTVNVTHQASKMWAERGEEKPVLSTGGWEQGEKRKHSTSDVESEGMETGESGVPLMAKKRYKDAWRATDKNKM</sequence>
<feature type="compositionally biased region" description="Polar residues" evidence="1">
    <location>
        <begin position="1"/>
        <end position="12"/>
    </location>
</feature>
<feature type="region of interest" description="Disordered" evidence="1">
    <location>
        <begin position="43"/>
        <end position="106"/>
    </location>
</feature>
<dbReference type="OrthoDB" id="4638065at2759"/>
<proteinExistence type="predicted"/>
<dbReference type="Gene3D" id="3.60.130.30">
    <property type="match status" value="1"/>
</dbReference>
<organism evidence="2 3">
    <name type="scientific">Hyaloscypha variabilis (strain UAMH 11265 / GT02V1 / F)</name>
    <name type="common">Meliniomyces variabilis</name>
    <dbReference type="NCBI Taxonomy" id="1149755"/>
    <lineage>
        <taxon>Eukaryota</taxon>
        <taxon>Fungi</taxon>
        <taxon>Dikarya</taxon>
        <taxon>Ascomycota</taxon>
        <taxon>Pezizomycotina</taxon>
        <taxon>Leotiomycetes</taxon>
        <taxon>Helotiales</taxon>
        <taxon>Hyaloscyphaceae</taxon>
        <taxon>Hyaloscypha</taxon>
        <taxon>Hyaloscypha variabilis</taxon>
    </lineage>
</organism>
<reference evidence="2 3" key="1">
    <citation type="submission" date="2016-04" db="EMBL/GenBank/DDBJ databases">
        <title>A degradative enzymes factory behind the ericoid mycorrhizal symbiosis.</title>
        <authorList>
            <consortium name="DOE Joint Genome Institute"/>
            <person name="Martino E."/>
            <person name="Morin E."/>
            <person name="Grelet G."/>
            <person name="Kuo A."/>
            <person name="Kohler A."/>
            <person name="Daghino S."/>
            <person name="Barry K."/>
            <person name="Choi C."/>
            <person name="Cichocki N."/>
            <person name="Clum A."/>
            <person name="Copeland A."/>
            <person name="Hainaut M."/>
            <person name="Haridas S."/>
            <person name="Labutti K."/>
            <person name="Lindquist E."/>
            <person name="Lipzen A."/>
            <person name="Khouja H.-R."/>
            <person name="Murat C."/>
            <person name="Ohm R."/>
            <person name="Olson A."/>
            <person name="Spatafora J."/>
            <person name="Veneault-Fourrey C."/>
            <person name="Henrissat B."/>
            <person name="Grigoriev I."/>
            <person name="Martin F."/>
            <person name="Perotto S."/>
        </authorList>
    </citation>
    <scope>NUCLEOTIDE SEQUENCE [LARGE SCALE GENOMIC DNA]</scope>
    <source>
        <strain evidence="2 3">F</strain>
    </source>
</reference>
<dbReference type="EMBL" id="KZ613938">
    <property type="protein sequence ID" value="PMD47023.1"/>
    <property type="molecule type" value="Genomic_DNA"/>
</dbReference>
<evidence type="ECO:0000256" key="1">
    <source>
        <dbReference type="SAM" id="MobiDB-lite"/>
    </source>
</evidence>
<feature type="region of interest" description="Disordered" evidence="1">
    <location>
        <begin position="646"/>
        <end position="692"/>
    </location>
</feature>
<accession>A0A2J6S8C1</accession>
<gene>
    <name evidence="2" type="ORF">L207DRAFT_575829</name>
</gene>
<dbReference type="STRING" id="1149755.A0A2J6S8C1"/>
<feature type="compositionally biased region" description="Basic and acidic residues" evidence="1">
    <location>
        <begin position="449"/>
        <end position="459"/>
    </location>
</feature>
<keyword evidence="3" id="KW-1185">Reference proteome</keyword>
<evidence type="ECO:0000313" key="3">
    <source>
        <dbReference type="Proteomes" id="UP000235786"/>
    </source>
</evidence>
<dbReference type="Proteomes" id="UP000235786">
    <property type="component" value="Unassembled WGS sequence"/>
</dbReference>
<name>A0A2J6S8C1_HYAVF</name>